<feature type="domain" description="Phage shock protein PspC N-terminal" evidence="7">
    <location>
        <begin position="2"/>
        <end position="60"/>
    </location>
</feature>
<keyword evidence="2" id="KW-1003">Cell membrane</keyword>
<evidence type="ECO:0000256" key="3">
    <source>
        <dbReference type="ARBA" id="ARBA00022692"/>
    </source>
</evidence>
<gene>
    <name evidence="8" type="ORF">PAECIP111893_04361</name>
</gene>
<dbReference type="Pfam" id="PF04024">
    <property type="entry name" value="PspC"/>
    <property type="match status" value="1"/>
</dbReference>
<dbReference type="Proteomes" id="UP000838686">
    <property type="component" value="Unassembled WGS sequence"/>
</dbReference>
<dbReference type="PANTHER" id="PTHR33885:SF3">
    <property type="entry name" value="PHAGE SHOCK PROTEIN C"/>
    <property type="match status" value="1"/>
</dbReference>
<keyword evidence="5 6" id="KW-0472">Membrane</keyword>
<keyword evidence="4 6" id="KW-1133">Transmembrane helix</keyword>
<comment type="subcellular location">
    <subcellularLocation>
        <location evidence="1">Cell membrane</location>
        <topology evidence="1">Single-pass membrane protein</topology>
    </subcellularLocation>
</comment>
<keyword evidence="3 6" id="KW-0812">Transmembrane</keyword>
<name>A0ABN8GTW3_9BACL</name>
<evidence type="ECO:0000256" key="5">
    <source>
        <dbReference type="ARBA" id="ARBA00023136"/>
    </source>
</evidence>
<evidence type="ECO:0000259" key="7">
    <source>
        <dbReference type="Pfam" id="PF04024"/>
    </source>
</evidence>
<evidence type="ECO:0000256" key="4">
    <source>
        <dbReference type="ARBA" id="ARBA00022989"/>
    </source>
</evidence>
<comment type="caution">
    <text evidence="8">The sequence shown here is derived from an EMBL/GenBank/DDBJ whole genome shotgun (WGS) entry which is preliminary data.</text>
</comment>
<feature type="transmembrane region" description="Helical" evidence="6">
    <location>
        <begin position="30"/>
        <end position="53"/>
    </location>
</feature>
<accession>A0ABN8GTW3</accession>
<proteinExistence type="predicted"/>
<evidence type="ECO:0000256" key="2">
    <source>
        <dbReference type="ARBA" id="ARBA00022475"/>
    </source>
</evidence>
<dbReference type="InterPro" id="IPR007168">
    <property type="entry name" value="Phageshock_PspC_N"/>
</dbReference>
<organism evidence="8 9">
    <name type="scientific">Paenibacillus plantiphilus</name>
    <dbReference type="NCBI Taxonomy" id="2905650"/>
    <lineage>
        <taxon>Bacteria</taxon>
        <taxon>Bacillati</taxon>
        <taxon>Bacillota</taxon>
        <taxon>Bacilli</taxon>
        <taxon>Bacillales</taxon>
        <taxon>Paenibacillaceae</taxon>
        <taxon>Paenibacillus</taxon>
    </lineage>
</organism>
<keyword evidence="9" id="KW-1185">Reference proteome</keyword>
<evidence type="ECO:0000256" key="6">
    <source>
        <dbReference type="SAM" id="Phobius"/>
    </source>
</evidence>
<sequence>MKKLYLSRTDRKLTGLCGGVGEMLGVDPTIVRLLLVVIAIFSFGSAFLIYLAASFIVPKAPIDDLTAGNPYRYNEFYQNRY</sequence>
<dbReference type="PANTHER" id="PTHR33885">
    <property type="entry name" value="PHAGE SHOCK PROTEIN C"/>
    <property type="match status" value="1"/>
</dbReference>
<evidence type="ECO:0000313" key="8">
    <source>
        <dbReference type="EMBL" id="CAH1218111.1"/>
    </source>
</evidence>
<protein>
    <recommendedName>
        <fullName evidence="7">Phage shock protein PspC N-terminal domain-containing protein</fullName>
    </recommendedName>
</protein>
<dbReference type="RefSeq" id="WP_236344783.1">
    <property type="nucleotide sequence ID" value="NZ_CAKMMF010000029.1"/>
</dbReference>
<reference evidence="8" key="1">
    <citation type="submission" date="2022-01" db="EMBL/GenBank/DDBJ databases">
        <authorList>
            <person name="Criscuolo A."/>
        </authorList>
    </citation>
    <scope>NUCLEOTIDE SEQUENCE</scope>
    <source>
        <strain evidence="8">CIP111893</strain>
    </source>
</reference>
<dbReference type="EMBL" id="CAKMMF010000029">
    <property type="protein sequence ID" value="CAH1218111.1"/>
    <property type="molecule type" value="Genomic_DNA"/>
</dbReference>
<evidence type="ECO:0000313" key="9">
    <source>
        <dbReference type="Proteomes" id="UP000838686"/>
    </source>
</evidence>
<evidence type="ECO:0000256" key="1">
    <source>
        <dbReference type="ARBA" id="ARBA00004162"/>
    </source>
</evidence>
<dbReference type="InterPro" id="IPR052027">
    <property type="entry name" value="PspC"/>
</dbReference>